<dbReference type="Proteomes" id="UP001627154">
    <property type="component" value="Unassembled WGS sequence"/>
</dbReference>
<proteinExistence type="predicted"/>
<protein>
    <submittedName>
        <fullName evidence="1">Uncharacterized protein</fullName>
    </submittedName>
</protein>
<keyword evidence="2" id="KW-1185">Reference proteome</keyword>
<comment type="caution">
    <text evidence="1">The sequence shown here is derived from an EMBL/GenBank/DDBJ whole genome shotgun (WGS) entry which is preliminary data.</text>
</comment>
<dbReference type="EMBL" id="JBJJXI010000023">
    <property type="protein sequence ID" value="KAL3404755.1"/>
    <property type="molecule type" value="Genomic_DNA"/>
</dbReference>
<name>A0ABD2XHW5_9HYME</name>
<reference evidence="1 2" key="1">
    <citation type="journal article" date="2024" name="bioRxiv">
        <title>A reference genome for Trichogramma kaykai: A tiny desert-dwelling parasitoid wasp with competing sex-ratio distorters.</title>
        <authorList>
            <person name="Culotta J."/>
            <person name="Lindsey A.R."/>
        </authorList>
    </citation>
    <scope>NUCLEOTIDE SEQUENCE [LARGE SCALE GENOMIC DNA]</scope>
    <source>
        <strain evidence="1 2">KSX58</strain>
    </source>
</reference>
<sequence length="104" mass="11944">MVYVRARFCFASKAFDSKTTVVKVLTIQLVDDETIYEFTENLATQESHIKLIDLSIVKKVVKGLKIRGKFQNVWISFTGDLKEKYLDEEGNVCYDGRVSNFGRP</sequence>
<evidence type="ECO:0000313" key="2">
    <source>
        <dbReference type="Proteomes" id="UP001627154"/>
    </source>
</evidence>
<evidence type="ECO:0000313" key="1">
    <source>
        <dbReference type="EMBL" id="KAL3404755.1"/>
    </source>
</evidence>
<dbReference type="AlphaFoldDB" id="A0ABD2XHW5"/>
<accession>A0ABD2XHW5</accession>
<organism evidence="1 2">
    <name type="scientific">Trichogramma kaykai</name>
    <dbReference type="NCBI Taxonomy" id="54128"/>
    <lineage>
        <taxon>Eukaryota</taxon>
        <taxon>Metazoa</taxon>
        <taxon>Ecdysozoa</taxon>
        <taxon>Arthropoda</taxon>
        <taxon>Hexapoda</taxon>
        <taxon>Insecta</taxon>
        <taxon>Pterygota</taxon>
        <taxon>Neoptera</taxon>
        <taxon>Endopterygota</taxon>
        <taxon>Hymenoptera</taxon>
        <taxon>Apocrita</taxon>
        <taxon>Proctotrupomorpha</taxon>
        <taxon>Chalcidoidea</taxon>
        <taxon>Trichogrammatidae</taxon>
        <taxon>Trichogramma</taxon>
    </lineage>
</organism>
<gene>
    <name evidence="1" type="ORF">TKK_002789</name>
</gene>